<dbReference type="NCBIfam" id="TIGR03083">
    <property type="entry name" value="maleylpyruvate isomerase family mycothiol-dependent enzyme"/>
    <property type="match status" value="1"/>
</dbReference>
<organism evidence="2 3">
    <name type="scientific">Hamadaea flava</name>
    <dbReference type="NCBI Taxonomy" id="1742688"/>
    <lineage>
        <taxon>Bacteria</taxon>
        <taxon>Bacillati</taxon>
        <taxon>Actinomycetota</taxon>
        <taxon>Actinomycetes</taxon>
        <taxon>Micromonosporales</taxon>
        <taxon>Micromonosporaceae</taxon>
        <taxon>Hamadaea</taxon>
    </lineage>
</organism>
<dbReference type="Pfam" id="PF11716">
    <property type="entry name" value="MDMPI_N"/>
    <property type="match status" value="1"/>
</dbReference>
<dbReference type="NCBIfam" id="TIGR03086">
    <property type="entry name" value="TIGR03086 family metal-binding protein"/>
    <property type="match status" value="1"/>
</dbReference>
<dbReference type="Proteomes" id="UP001595816">
    <property type="component" value="Unassembled WGS sequence"/>
</dbReference>
<gene>
    <name evidence="2" type="ORF">ACFOZ4_04705</name>
</gene>
<name>A0ABV8LJB2_9ACTN</name>
<dbReference type="InterPro" id="IPR017520">
    <property type="entry name" value="CHP03086"/>
</dbReference>
<evidence type="ECO:0000313" key="3">
    <source>
        <dbReference type="Proteomes" id="UP001595816"/>
    </source>
</evidence>
<keyword evidence="3" id="KW-1185">Reference proteome</keyword>
<feature type="domain" description="Mycothiol-dependent maleylpyruvate isomerase metal-binding" evidence="1">
    <location>
        <begin position="8"/>
        <end position="131"/>
    </location>
</feature>
<dbReference type="Gene3D" id="1.20.120.450">
    <property type="entry name" value="dinb family like domain"/>
    <property type="match status" value="1"/>
</dbReference>
<proteinExistence type="predicted"/>
<dbReference type="SUPFAM" id="SSF109854">
    <property type="entry name" value="DinB/YfiT-like putative metalloenzymes"/>
    <property type="match status" value="1"/>
</dbReference>
<dbReference type="EMBL" id="JBHSAY010000003">
    <property type="protein sequence ID" value="MFC4129899.1"/>
    <property type="molecule type" value="Genomic_DNA"/>
</dbReference>
<dbReference type="InterPro" id="IPR017517">
    <property type="entry name" value="Maleyloyr_isom"/>
</dbReference>
<protein>
    <submittedName>
        <fullName evidence="2">TIGR03086 family metal-binding protein</fullName>
    </submittedName>
</protein>
<dbReference type="InterPro" id="IPR024344">
    <property type="entry name" value="MDMPI_metal-binding"/>
</dbReference>
<reference evidence="3" key="1">
    <citation type="journal article" date="2019" name="Int. J. Syst. Evol. Microbiol.">
        <title>The Global Catalogue of Microorganisms (GCM) 10K type strain sequencing project: providing services to taxonomists for standard genome sequencing and annotation.</title>
        <authorList>
            <consortium name="The Broad Institute Genomics Platform"/>
            <consortium name="The Broad Institute Genome Sequencing Center for Infectious Disease"/>
            <person name="Wu L."/>
            <person name="Ma J."/>
        </authorList>
    </citation>
    <scope>NUCLEOTIDE SEQUENCE [LARGE SCALE GENOMIC DNA]</scope>
    <source>
        <strain evidence="3">CGMCC 4.7289</strain>
    </source>
</reference>
<sequence length="192" mass="19726">MTTWTLLDNAHQALRTAIAGLGPDSWQLATPCDQWTVTQVLQHAAGDQLGYAGTLGVGTGPAYNPFAPSGEPVEDPAAFTEQALAASAAAFAAVEPGAQDVPKPLPLPPMSAEDVVAAAALDAAVHAWDIAVATGQPSPLTPELSQALLPIAHATADPLRGFAYADALAGQESDDAAAQLLRHLGRDPQWKP</sequence>
<evidence type="ECO:0000259" key="1">
    <source>
        <dbReference type="Pfam" id="PF11716"/>
    </source>
</evidence>
<evidence type="ECO:0000313" key="2">
    <source>
        <dbReference type="EMBL" id="MFC4129899.1"/>
    </source>
</evidence>
<accession>A0ABV8LJB2</accession>
<dbReference type="InterPro" id="IPR034660">
    <property type="entry name" value="DinB/YfiT-like"/>
</dbReference>
<comment type="caution">
    <text evidence="2">The sequence shown here is derived from an EMBL/GenBank/DDBJ whole genome shotgun (WGS) entry which is preliminary data.</text>
</comment>
<dbReference type="RefSeq" id="WP_253760136.1">
    <property type="nucleotide sequence ID" value="NZ_JAMZDZ010000001.1"/>
</dbReference>